<name>A0A9Q7SF04_9MYCO</name>
<gene>
    <name evidence="1" type="ORF">SAMEA2275694_02656</name>
</gene>
<accession>A0A9Q7SF04</accession>
<reference evidence="1 2" key="1">
    <citation type="submission" date="2016-11" db="EMBL/GenBank/DDBJ databases">
        <authorList>
            <consortium name="Pathogen Informatics"/>
        </authorList>
    </citation>
    <scope>NUCLEOTIDE SEQUENCE [LARGE SCALE GENOMIC DNA]</scope>
    <source>
        <strain evidence="1 2">968</strain>
    </source>
</reference>
<dbReference type="Proteomes" id="UP000185183">
    <property type="component" value="Unassembled WGS sequence"/>
</dbReference>
<proteinExistence type="predicted"/>
<evidence type="ECO:0000313" key="1">
    <source>
        <dbReference type="EMBL" id="SHX43526.1"/>
    </source>
</evidence>
<organism evidence="1 2">
    <name type="scientific">Mycobacteroides abscessus subsp. bolletii</name>
    <dbReference type="NCBI Taxonomy" id="319705"/>
    <lineage>
        <taxon>Bacteria</taxon>
        <taxon>Bacillati</taxon>
        <taxon>Actinomycetota</taxon>
        <taxon>Actinomycetes</taxon>
        <taxon>Mycobacteriales</taxon>
        <taxon>Mycobacteriaceae</taxon>
        <taxon>Mycobacteroides</taxon>
        <taxon>Mycobacteroides abscessus</taxon>
    </lineage>
</organism>
<protein>
    <submittedName>
        <fullName evidence="1">Uncharacterized protein</fullName>
    </submittedName>
</protein>
<sequence length="45" mass="5247">MIGQICRHGAFYTLVFAIGFRLGWELSERISSYAEELDPRVDGRW</sequence>
<dbReference type="AlphaFoldDB" id="A0A9Q7SF04"/>
<evidence type="ECO:0000313" key="2">
    <source>
        <dbReference type="Proteomes" id="UP000185183"/>
    </source>
</evidence>
<dbReference type="EMBL" id="FSFA01000003">
    <property type="protein sequence ID" value="SHX43526.1"/>
    <property type="molecule type" value="Genomic_DNA"/>
</dbReference>
<comment type="caution">
    <text evidence="1">The sequence shown here is derived from an EMBL/GenBank/DDBJ whole genome shotgun (WGS) entry which is preliminary data.</text>
</comment>